<evidence type="ECO:0000313" key="11">
    <source>
        <dbReference type="EMBL" id="TWP27458.1"/>
    </source>
</evidence>
<dbReference type="GO" id="GO:0006099">
    <property type="term" value="P:tricarboxylic acid cycle"/>
    <property type="evidence" value="ECO:0007669"/>
    <property type="project" value="UniProtKB-UniRule"/>
</dbReference>
<feature type="active site" evidence="8">
    <location>
        <position position="363"/>
    </location>
</feature>
<dbReference type="InterPro" id="IPR019810">
    <property type="entry name" value="Citrate_synthase_AS"/>
</dbReference>
<dbReference type="Gene3D" id="2.20.28.60">
    <property type="match status" value="1"/>
</dbReference>
<evidence type="ECO:0000256" key="5">
    <source>
        <dbReference type="ARBA" id="ARBA00049288"/>
    </source>
</evidence>
<keyword evidence="3 9" id="KW-0816">Tricarboxylic acid cycle</keyword>
<evidence type="ECO:0000256" key="7">
    <source>
        <dbReference type="PIRNR" id="PIRNR001369"/>
    </source>
</evidence>
<dbReference type="Gene3D" id="1.10.580.10">
    <property type="entry name" value="Citrate Synthase, domain 1"/>
    <property type="match status" value="1"/>
</dbReference>
<dbReference type="EMBL" id="SELH01000022">
    <property type="protein sequence ID" value="TWP27458.1"/>
    <property type="molecule type" value="Genomic_DNA"/>
</dbReference>
<dbReference type="Pfam" id="PF00285">
    <property type="entry name" value="Citrate_synt"/>
    <property type="match status" value="1"/>
</dbReference>
<comment type="catalytic activity">
    <reaction evidence="5 9">
        <text>oxaloacetate + acetyl-CoA + H2O = citrate + CoA + H(+)</text>
        <dbReference type="Rhea" id="RHEA:16845"/>
        <dbReference type="ChEBI" id="CHEBI:15377"/>
        <dbReference type="ChEBI" id="CHEBI:15378"/>
        <dbReference type="ChEBI" id="CHEBI:16452"/>
        <dbReference type="ChEBI" id="CHEBI:16947"/>
        <dbReference type="ChEBI" id="CHEBI:57287"/>
        <dbReference type="ChEBI" id="CHEBI:57288"/>
        <dbReference type="EC" id="2.3.3.16"/>
    </reaction>
</comment>
<keyword evidence="4 7" id="KW-0808">Transferase</keyword>
<accession>A0A563DAW5</accession>
<keyword evidence="11" id="KW-0012">Acyltransferase</keyword>
<evidence type="ECO:0000313" key="12">
    <source>
        <dbReference type="Proteomes" id="UP000319499"/>
    </source>
</evidence>
<dbReference type="InterPro" id="IPR024176">
    <property type="entry name" value="Citrate_synthase_bac-typ"/>
</dbReference>
<dbReference type="PROSITE" id="PS00480">
    <property type="entry name" value="CITRATE_SYNTHASE"/>
    <property type="match status" value="1"/>
</dbReference>
<dbReference type="NCBIfam" id="TIGR01798">
    <property type="entry name" value="cit_synth_I"/>
    <property type="match status" value="1"/>
</dbReference>
<protein>
    <recommendedName>
        <fullName evidence="6 7">Citrate synthase</fullName>
    </recommendedName>
</protein>
<evidence type="ECO:0000256" key="3">
    <source>
        <dbReference type="ARBA" id="ARBA00022532"/>
    </source>
</evidence>
<keyword evidence="12" id="KW-1185">Reference proteome</keyword>
<comment type="pathway">
    <text evidence="1 9">Carbohydrate metabolism; tricarboxylic acid cycle; isocitrate from oxaloacetate: step 1/2.</text>
</comment>
<dbReference type="PANTHER" id="PTHR42871">
    <property type="entry name" value="CITRATE SYNTHASE"/>
    <property type="match status" value="1"/>
</dbReference>
<dbReference type="Gene3D" id="1.10.230.10">
    <property type="entry name" value="Cytochrome P450-Terp, domain 2"/>
    <property type="match status" value="1"/>
</dbReference>
<dbReference type="AlphaFoldDB" id="A0A563DAW5"/>
<dbReference type="RefSeq" id="WP_146292853.1">
    <property type="nucleotide sequence ID" value="NZ_SELH01000022.1"/>
</dbReference>
<dbReference type="GO" id="GO:0005737">
    <property type="term" value="C:cytoplasm"/>
    <property type="evidence" value="ECO:0007669"/>
    <property type="project" value="InterPro"/>
</dbReference>
<gene>
    <name evidence="11" type="ORF">ETU09_07345</name>
</gene>
<dbReference type="PANTHER" id="PTHR42871:SF1">
    <property type="entry name" value="CITRATE SYNTHASE"/>
    <property type="match status" value="1"/>
</dbReference>
<dbReference type="InterPro" id="IPR036969">
    <property type="entry name" value="Citrate_synthase_sf"/>
</dbReference>
<dbReference type="SUPFAM" id="SSF48256">
    <property type="entry name" value="Citrate synthase"/>
    <property type="match status" value="1"/>
</dbReference>
<evidence type="ECO:0000256" key="10">
    <source>
        <dbReference type="RuleBase" id="RU003406"/>
    </source>
</evidence>
<dbReference type="InterPro" id="IPR016143">
    <property type="entry name" value="Citrate_synth-like_sm_a-sub"/>
</dbReference>
<evidence type="ECO:0000256" key="8">
    <source>
        <dbReference type="PIRSR" id="PIRSR001369-1"/>
    </source>
</evidence>
<evidence type="ECO:0000256" key="4">
    <source>
        <dbReference type="ARBA" id="ARBA00022679"/>
    </source>
</evidence>
<evidence type="ECO:0000256" key="2">
    <source>
        <dbReference type="ARBA" id="ARBA00010566"/>
    </source>
</evidence>
<dbReference type="UniPathway" id="UPA00223">
    <property type="reaction ID" value="UER00717"/>
</dbReference>
<dbReference type="PIRSF" id="PIRSF001369">
    <property type="entry name" value="Citrate_synth"/>
    <property type="match status" value="1"/>
</dbReference>
<sequence>MNDKVKLLYNGKEYEYPIVESVLGDKGINISKLRDETGLITLDVGFKNTGSTQSKITYLDGDLGKLYYRGYPIEQIAEKSTFTEVMYLLLEGELPTQEQLNKFEADIKKNSLVSVEMEQILKAFPRSAHPMGVLSTLTSSLTAFNPKAVNIKSEKDLYNAYTLLLGKFPVLCAWTYRLKLGLPLNYSDNRLDYPHNFYQMMFKMPTEDLEVQEVVVDAINKLLILHAEHEQNCSASTVRMVGSAHTGLFASISAGVSALWGPLHGGANQAVIEMLEMIQKDGGDLQKWVDKAKSKNDDFRLMGFGHRVYKNFDPRARVIKKVADNIFNKLGIQDETLEIAKKLEEVALNDPYFIEKKLYPNVDFYSGIIYRALGFPTEMFTVMFALGRLPGWIAQWKEMRINNDPINRPRQIYIGNPKRDYIDINLRN</sequence>
<feature type="active site" evidence="8">
    <location>
        <position position="306"/>
    </location>
</feature>
<dbReference type="CDD" id="cd06114">
    <property type="entry name" value="EcCS_like"/>
    <property type="match status" value="1"/>
</dbReference>
<dbReference type="FunFam" id="1.10.230.10:FF:000002">
    <property type="entry name" value="Citrate synthase"/>
    <property type="match status" value="1"/>
</dbReference>
<dbReference type="InterPro" id="IPR016142">
    <property type="entry name" value="Citrate_synth-like_lrg_a-sub"/>
</dbReference>
<evidence type="ECO:0000256" key="9">
    <source>
        <dbReference type="RuleBase" id="RU003370"/>
    </source>
</evidence>
<comment type="caution">
    <text evidence="11">The sequence shown here is derived from an EMBL/GenBank/DDBJ whole genome shotgun (WGS) entry which is preliminary data.</text>
</comment>
<dbReference type="GO" id="GO:0036440">
    <property type="term" value="F:citrate synthase activity"/>
    <property type="evidence" value="ECO:0007669"/>
    <property type="project" value="UniProtKB-EC"/>
</dbReference>
<name>A0A563DAW5_9FLAO</name>
<dbReference type="InterPro" id="IPR002020">
    <property type="entry name" value="Citrate_synthase"/>
</dbReference>
<dbReference type="NCBIfam" id="NF004126">
    <property type="entry name" value="PRK05614.1"/>
    <property type="match status" value="1"/>
</dbReference>
<dbReference type="InterPro" id="IPR010953">
    <property type="entry name" value="Citrate_synthase_typ-I"/>
</dbReference>
<evidence type="ECO:0000256" key="6">
    <source>
        <dbReference type="NCBIfam" id="TIGR01798"/>
    </source>
</evidence>
<comment type="similarity">
    <text evidence="2 7 10">Belongs to the citrate synthase family.</text>
</comment>
<proteinExistence type="inferred from homology"/>
<organism evidence="11 12">
    <name type="scientific">Apibacter muscae</name>
    <dbReference type="NCBI Taxonomy" id="2509004"/>
    <lineage>
        <taxon>Bacteria</taxon>
        <taxon>Pseudomonadati</taxon>
        <taxon>Bacteroidota</taxon>
        <taxon>Flavobacteriia</taxon>
        <taxon>Flavobacteriales</taxon>
        <taxon>Weeksellaceae</taxon>
        <taxon>Apibacter</taxon>
    </lineage>
</organism>
<evidence type="ECO:0000256" key="1">
    <source>
        <dbReference type="ARBA" id="ARBA00004751"/>
    </source>
</evidence>
<reference evidence="11 12" key="1">
    <citation type="submission" date="2019-02" db="EMBL/GenBank/DDBJ databases">
        <title>Apibacter muscae sp. nov.: a novel member of the house fly microbiota.</title>
        <authorList>
            <person name="Park R."/>
        </authorList>
    </citation>
    <scope>NUCLEOTIDE SEQUENCE [LARGE SCALE GENOMIC DNA]</scope>
    <source>
        <strain evidence="11 12">AL1</strain>
    </source>
</reference>
<dbReference type="Proteomes" id="UP000319499">
    <property type="component" value="Unassembled WGS sequence"/>
</dbReference>
<dbReference type="OrthoDB" id="9800864at2"/>
<dbReference type="PRINTS" id="PR00143">
    <property type="entry name" value="CITRTSNTHASE"/>
</dbReference>